<dbReference type="Proteomes" id="UP000768462">
    <property type="component" value="Unassembled WGS sequence"/>
</dbReference>
<protein>
    <submittedName>
        <fullName evidence="1">Uncharacterized protein</fullName>
    </submittedName>
</protein>
<dbReference type="EMBL" id="SVCM01000142">
    <property type="protein sequence ID" value="MBE6060979.1"/>
    <property type="molecule type" value="Genomic_DNA"/>
</dbReference>
<comment type="caution">
    <text evidence="1">The sequence shown here is derived from an EMBL/GenBank/DDBJ whole genome shotgun (WGS) entry which is preliminary data.</text>
</comment>
<reference evidence="1" key="1">
    <citation type="submission" date="2019-04" db="EMBL/GenBank/DDBJ databases">
        <title>Evolution of Biomass-Degrading Anaerobic Consortia Revealed by Metagenomics.</title>
        <authorList>
            <person name="Peng X."/>
        </authorList>
    </citation>
    <scope>NUCLEOTIDE SEQUENCE</scope>
    <source>
        <strain evidence="1">SIG254</strain>
    </source>
</reference>
<sequence>MEEVNKTLVTSLYNKINLYLDIVEIFEYLQKEFSSYFKYDSSITESLTKEFSGDFNTFVIVEEKERIEKVFHKVHTSEDHKVSCNVLSKEVKIDKKFIHDILDSIEKNVNYRLNLFKKKCELEVYTLHVKHGEKEIYNELNRYVYEDMEGTLSYIEIGVVQLKHIVMGILDQEIKSYLRFIWNTFKELMVDLRGIDTLNKGDISDKIIIKEDEILNSLDILKEKISEVVRKEFIEVLLNLINEAFGDEFTKRIKVYKKELNKYLAKEICESNLTKIESVGYATTYDNSMKNREYTIGYKVFSLEHDFLNMMMNISKFSFDEITDEIELSINSIFYNEFTRLIYYINSEEEFYAMCRSFQDKFNYITCEIIKSSLKSIKDNYYNSIIDILMDNMKSISGINVFKSIDSYRGNIKVYNHGLIMDLYNKWNKMYGNYNELKKYCIDISNILILDEKDILKEYFQLDFKEDSIFKGEYYCDFKALERKKEELYNNIVFIKEKLLKTLQGDFTTYFDHLFQSIGKNLEYVKSEERYYNFKIKPSDM</sequence>
<accession>A0A927W9W9</accession>
<organism evidence="1 2">
    <name type="scientific">Clostridium sulfidigenes</name>
    <dbReference type="NCBI Taxonomy" id="318464"/>
    <lineage>
        <taxon>Bacteria</taxon>
        <taxon>Bacillati</taxon>
        <taxon>Bacillota</taxon>
        <taxon>Clostridia</taxon>
        <taxon>Eubacteriales</taxon>
        <taxon>Clostridiaceae</taxon>
        <taxon>Clostridium</taxon>
    </lineage>
</organism>
<name>A0A927W9W9_9CLOT</name>
<evidence type="ECO:0000313" key="2">
    <source>
        <dbReference type="Proteomes" id="UP000768462"/>
    </source>
</evidence>
<dbReference type="AlphaFoldDB" id="A0A927W9W9"/>
<evidence type="ECO:0000313" key="1">
    <source>
        <dbReference type="EMBL" id="MBE6060979.1"/>
    </source>
</evidence>
<proteinExistence type="predicted"/>
<gene>
    <name evidence="1" type="ORF">E7215_12510</name>
</gene>